<proteinExistence type="predicted"/>
<dbReference type="EMBL" id="BTGB01000001">
    <property type="protein sequence ID" value="GMM44713.1"/>
    <property type="molecule type" value="Genomic_DNA"/>
</dbReference>
<accession>A0AAV5R157</accession>
<evidence type="ECO:0000313" key="2">
    <source>
        <dbReference type="EMBL" id="GMM44713.1"/>
    </source>
</evidence>
<name>A0AAV5R157_PICKL</name>
<sequence length="176" mass="20121">MSLSYTNITLFFVFLHSILVNAQLSDYISHKVINNQLQIDISTYLAPWTSLDIVQSNNNLNLKWKSKNSSFFTCTSSNQCKKITNFLDFSDDNDIAVAFDDGNFPNSYQSDLKKLRYLSPELISSSDNNYNASFLVIIKYDNLTIPINNLLEINNDVESSVLSSHTVYEQIDVQFM</sequence>
<reference evidence="2 3" key="1">
    <citation type="journal article" date="2023" name="Elife">
        <title>Identification of key yeast species and microbe-microbe interactions impacting larval growth of Drosophila in the wild.</title>
        <authorList>
            <person name="Mure A."/>
            <person name="Sugiura Y."/>
            <person name="Maeda R."/>
            <person name="Honda K."/>
            <person name="Sakurai N."/>
            <person name="Takahashi Y."/>
            <person name="Watada M."/>
            <person name="Katoh T."/>
            <person name="Gotoh A."/>
            <person name="Gotoh Y."/>
            <person name="Taniguchi I."/>
            <person name="Nakamura K."/>
            <person name="Hayashi T."/>
            <person name="Katayama T."/>
            <person name="Uemura T."/>
            <person name="Hattori Y."/>
        </authorList>
    </citation>
    <scope>NUCLEOTIDE SEQUENCE [LARGE SCALE GENOMIC DNA]</scope>
    <source>
        <strain evidence="2 3">PK-24</strain>
    </source>
</reference>
<keyword evidence="1" id="KW-0732">Signal</keyword>
<feature type="chain" id="PRO_5043797909" evidence="1">
    <location>
        <begin position="23"/>
        <end position="176"/>
    </location>
</feature>
<dbReference type="Proteomes" id="UP001378960">
    <property type="component" value="Unassembled WGS sequence"/>
</dbReference>
<evidence type="ECO:0000256" key="1">
    <source>
        <dbReference type="SAM" id="SignalP"/>
    </source>
</evidence>
<keyword evidence="3" id="KW-1185">Reference proteome</keyword>
<gene>
    <name evidence="2" type="ORF">DAPK24_012880</name>
</gene>
<evidence type="ECO:0000313" key="3">
    <source>
        <dbReference type="Proteomes" id="UP001378960"/>
    </source>
</evidence>
<comment type="caution">
    <text evidence="2">The sequence shown here is derived from an EMBL/GenBank/DDBJ whole genome shotgun (WGS) entry which is preliminary data.</text>
</comment>
<dbReference type="AlphaFoldDB" id="A0AAV5R157"/>
<feature type="signal peptide" evidence="1">
    <location>
        <begin position="1"/>
        <end position="22"/>
    </location>
</feature>
<protein>
    <submittedName>
        <fullName evidence="2">Uncharacterized protein</fullName>
    </submittedName>
</protein>
<organism evidence="2 3">
    <name type="scientific">Pichia kluyveri</name>
    <name type="common">Yeast</name>
    <dbReference type="NCBI Taxonomy" id="36015"/>
    <lineage>
        <taxon>Eukaryota</taxon>
        <taxon>Fungi</taxon>
        <taxon>Dikarya</taxon>
        <taxon>Ascomycota</taxon>
        <taxon>Saccharomycotina</taxon>
        <taxon>Pichiomycetes</taxon>
        <taxon>Pichiales</taxon>
        <taxon>Pichiaceae</taxon>
        <taxon>Pichia</taxon>
    </lineage>
</organism>